<dbReference type="EMBL" id="CQBM01000005">
    <property type="protein sequence ID" value="CNI19516.1"/>
    <property type="molecule type" value="Genomic_DNA"/>
</dbReference>
<proteinExistence type="predicted"/>
<protein>
    <submittedName>
        <fullName evidence="1">Uncharacterized protein</fullName>
    </submittedName>
</protein>
<dbReference type="Proteomes" id="UP000040841">
    <property type="component" value="Unassembled WGS sequence"/>
</dbReference>
<comment type="caution">
    <text evidence="1">The sequence shown here is derived from an EMBL/GenBank/DDBJ whole genome shotgun (WGS) entry which is preliminary data.</text>
</comment>
<evidence type="ECO:0000313" key="2">
    <source>
        <dbReference type="Proteomes" id="UP000040841"/>
    </source>
</evidence>
<sequence>MKTKLSLVLLLVMIVVFLAYLGWRSLPQQSEFECRARMHAKLIANDCNKNSVVDIFLSIHNDGTGYLLASGTHSCPKTAIKSIRGIIDFTYRKEGRYYAIHMSQRSPDMLEIFNGLKNDDIKVKVTKVNNNDYIISSPIETFMMCTKENLG</sequence>
<accession>A0AA36LST6</accession>
<organism evidence="1 2">
    <name type="scientific">Yersinia mollaretii</name>
    <dbReference type="NCBI Taxonomy" id="33060"/>
    <lineage>
        <taxon>Bacteria</taxon>
        <taxon>Pseudomonadati</taxon>
        <taxon>Pseudomonadota</taxon>
        <taxon>Gammaproteobacteria</taxon>
        <taxon>Enterobacterales</taxon>
        <taxon>Yersiniaceae</taxon>
        <taxon>Yersinia</taxon>
    </lineage>
</organism>
<reference evidence="1 2" key="1">
    <citation type="submission" date="2015-03" db="EMBL/GenBank/DDBJ databases">
        <authorList>
            <consortium name="Pathogen Informatics"/>
            <person name="Murphy D."/>
        </authorList>
    </citation>
    <scope>NUCLEOTIDE SEQUENCE [LARGE SCALE GENOMIC DNA]</scope>
    <source>
        <strain evidence="1 2">FE82747</strain>
    </source>
</reference>
<dbReference type="AlphaFoldDB" id="A0AA36LST6"/>
<name>A0AA36LST6_YERMO</name>
<evidence type="ECO:0000313" key="1">
    <source>
        <dbReference type="EMBL" id="CNI19516.1"/>
    </source>
</evidence>
<gene>
    <name evidence="1" type="ORF">ERS008502_02545</name>
</gene>